<evidence type="ECO:0000256" key="7">
    <source>
        <dbReference type="ARBA" id="ARBA00023016"/>
    </source>
</evidence>
<evidence type="ECO:0000313" key="9">
    <source>
        <dbReference type="Proteomes" id="UP000030853"/>
    </source>
</evidence>
<keyword evidence="4" id="KW-0255">Endonuclease</keyword>
<dbReference type="SUPFAM" id="SSF54786">
    <property type="entry name" value="YcfA/nrd intein domain"/>
    <property type="match status" value="1"/>
</dbReference>
<protein>
    <submittedName>
        <fullName evidence="8">Toxin HicA</fullName>
    </submittedName>
</protein>
<organism evidence="8 9">
    <name type="scientific">Pantoea rodasii</name>
    <dbReference type="NCBI Taxonomy" id="1076549"/>
    <lineage>
        <taxon>Bacteria</taxon>
        <taxon>Pseudomonadati</taxon>
        <taxon>Pseudomonadota</taxon>
        <taxon>Gammaproteobacteria</taxon>
        <taxon>Enterobacterales</taxon>
        <taxon>Erwiniaceae</taxon>
        <taxon>Pantoea</taxon>
    </lineage>
</organism>
<evidence type="ECO:0000256" key="4">
    <source>
        <dbReference type="ARBA" id="ARBA00022759"/>
    </source>
</evidence>
<dbReference type="GO" id="GO:0003729">
    <property type="term" value="F:mRNA binding"/>
    <property type="evidence" value="ECO:0007669"/>
    <property type="project" value="InterPro"/>
</dbReference>
<keyword evidence="7" id="KW-0346">Stress response</keyword>
<dbReference type="AlphaFoldDB" id="A0A0B1RAG3"/>
<keyword evidence="2" id="KW-1277">Toxin-antitoxin system</keyword>
<comment type="similarity">
    <text evidence="1">Belongs to the HicA mRNA interferase family.</text>
</comment>
<accession>A0A0B1RAG3</accession>
<reference evidence="8 9" key="1">
    <citation type="submission" date="2014-11" db="EMBL/GenBank/DDBJ databases">
        <title>Genome sequencing of Pantoea rodasii ND03.</title>
        <authorList>
            <person name="Muhamad Yunos N.Y."/>
            <person name="Chan K.-G."/>
        </authorList>
    </citation>
    <scope>NUCLEOTIDE SEQUENCE [LARGE SCALE GENOMIC DNA]</scope>
    <source>
        <strain evidence="8 9">ND03</strain>
    </source>
</reference>
<evidence type="ECO:0000256" key="3">
    <source>
        <dbReference type="ARBA" id="ARBA00022722"/>
    </source>
</evidence>
<dbReference type="Proteomes" id="UP000030853">
    <property type="component" value="Unassembled WGS sequence"/>
</dbReference>
<dbReference type="PANTHER" id="PTHR34873:SF3">
    <property type="entry name" value="ADDICTION MODULE TOXIN, HICA FAMILY"/>
    <property type="match status" value="1"/>
</dbReference>
<dbReference type="InterPro" id="IPR038570">
    <property type="entry name" value="HicA_sf"/>
</dbReference>
<dbReference type="GO" id="GO:0004519">
    <property type="term" value="F:endonuclease activity"/>
    <property type="evidence" value="ECO:0007669"/>
    <property type="project" value="UniProtKB-KW"/>
</dbReference>
<gene>
    <name evidence="8" type="ORF">QU24_10215</name>
</gene>
<evidence type="ECO:0000256" key="6">
    <source>
        <dbReference type="ARBA" id="ARBA00022884"/>
    </source>
</evidence>
<dbReference type="Pfam" id="PF07927">
    <property type="entry name" value="HicA_toxin"/>
    <property type="match status" value="1"/>
</dbReference>
<comment type="caution">
    <text evidence="8">The sequence shown here is derived from an EMBL/GenBank/DDBJ whole genome shotgun (WGS) entry which is preliminary data.</text>
</comment>
<evidence type="ECO:0000256" key="1">
    <source>
        <dbReference type="ARBA" id="ARBA00006620"/>
    </source>
</evidence>
<evidence type="ECO:0000313" key="8">
    <source>
        <dbReference type="EMBL" id="KHJ68187.1"/>
    </source>
</evidence>
<keyword evidence="6" id="KW-0694">RNA-binding</keyword>
<sequence>MKSAELIKLLKRNGWILERIKGSHHQFSHPDFVHLITVPHPQKDLKKGTLLQILKDANLNNRH</sequence>
<dbReference type="GO" id="GO:0016787">
    <property type="term" value="F:hydrolase activity"/>
    <property type="evidence" value="ECO:0007669"/>
    <property type="project" value="UniProtKB-KW"/>
</dbReference>
<dbReference type="RefSeq" id="WP_039330632.1">
    <property type="nucleotide sequence ID" value="NZ_JTJJ01000034.1"/>
</dbReference>
<keyword evidence="5" id="KW-0378">Hydrolase</keyword>
<dbReference type="PANTHER" id="PTHR34873">
    <property type="entry name" value="SSR1766 PROTEIN"/>
    <property type="match status" value="1"/>
</dbReference>
<evidence type="ECO:0000256" key="5">
    <source>
        <dbReference type="ARBA" id="ARBA00022801"/>
    </source>
</evidence>
<dbReference type="Gene3D" id="3.30.920.30">
    <property type="entry name" value="Hypothetical protein"/>
    <property type="match status" value="1"/>
</dbReference>
<keyword evidence="3" id="KW-0540">Nuclease</keyword>
<proteinExistence type="inferred from homology"/>
<dbReference type="InterPro" id="IPR012933">
    <property type="entry name" value="HicA_mRNA_interferase"/>
</dbReference>
<dbReference type="EMBL" id="JTJJ01000034">
    <property type="protein sequence ID" value="KHJ68187.1"/>
    <property type="molecule type" value="Genomic_DNA"/>
</dbReference>
<name>A0A0B1RAG3_9GAMM</name>
<evidence type="ECO:0000256" key="2">
    <source>
        <dbReference type="ARBA" id="ARBA00022649"/>
    </source>
</evidence>